<dbReference type="AlphaFoldDB" id="X0J3Z4"/>
<dbReference type="HOGENOM" id="CLU_143623_0_0_1"/>
<reference evidence="2" key="1">
    <citation type="submission" date="2011-11" db="EMBL/GenBank/DDBJ databases">
        <title>The Genome Sequence of Fusarium oxysporum II5.</title>
        <authorList>
            <consortium name="The Broad Institute Genome Sequencing Platform"/>
            <person name="Ma L.-J."/>
            <person name="Gale L.R."/>
            <person name="Schwartz D.C."/>
            <person name="Zhou S."/>
            <person name="Corby-Kistler H."/>
            <person name="Young S.K."/>
            <person name="Zeng Q."/>
            <person name="Gargeya S."/>
            <person name="Fitzgerald M."/>
            <person name="Haas B."/>
            <person name="Abouelleil A."/>
            <person name="Alvarado L."/>
            <person name="Arachchi H.M."/>
            <person name="Berlin A."/>
            <person name="Brown A."/>
            <person name="Chapman S.B."/>
            <person name="Chen Z."/>
            <person name="Dunbar C."/>
            <person name="Freedman E."/>
            <person name="Gearin G."/>
            <person name="Goldberg J."/>
            <person name="Griggs A."/>
            <person name="Gujja S."/>
            <person name="Heiman D."/>
            <person name="Howarth C."/>
            <person name="Larson L."/>
            <person name="Lui A."/>
            <person name="MacDonald P.J.P."/>
            <person name="Montmayeur A."/>
            <person name="Murphy C."/>
            <person name="Neiman D."/>
            <person name="Pearson M."/>
            <person name="Priest M."/>
            <person name="Roberts A."/>
            <person name="Saif S."/>
            <person name="Shea T."/>
            <person name="Shenoy N."/>
            <person name="Sisk P."/>
            <person name="Stolte C."/>
            <person name="Sykes S."/>
            <person name="Wortman J."/>
            <person name="Nusbaum C."/>
            <person name="Birren B."/>
        </authorList>
    </citation>
    <scope>NUCLEOTIDE SEQUENCE [LARGE SCALE GENOMIC DNA]</scope>
    <source>
        <strain evidence="2">54006</strain>
    </source>
</reference>
<reference evidence="2" key="2">
    <citation type="submission" date="2012-05" db="EMBL/GenBank/DDBJ databases">
        <title>The Genome Annotation of Fusarium oxysporum II5.</title>
        <authorList>
            <consortium name="The Broad Institute Genomics Platform"/>
            <person name="Ma L.-J."/>
            <person name="Corby-Kistler H."/>
            <person name="Broz K."/>
            <person name="Gale L.R."/>
            <person name="Jonkers W."/>
            <person name="O'Donnell K."/>
            <person name="Ploetz R."/>
            <person name="Steinberg C."/>
            <person name="Schwartz D.C."/>
            <person name="VanEtten H."/>
            <person name="Zhou S."/>
            <person name="Young S.K."/>
            <person name="Zeng Q."/>
            <person name="Gargeya S."/>
            <person name="Fitzgerald M."/>
            <person name="Abouelleil A."/>
            <person name="Alvarado L."/>
            <person name="Chapman S.B."/>
            <person name="Gainer-Dewar J."/>
            <person name="Goldberg J."/>
            <person name="Griggs A."/>
            <person name="Gujja S."/>
            <person name="Hansen M."/>
            <person name="Howarth C."/>
            <person name="Imamovic A."/>
            <person name="Ireland A."/>
            <person name="Larimer J."/>
            <person name="McCowan C."/>
            <person name="Murphy C."/>
            <person name="Pearson M."/>
            <person name="Poon T.W."/>
            <person name="Priest M."/>
            <person name="Roberts A."/>
            <person name="Saif S."/>
            <person name="Shea T."/>
            <person name="Sykes S."/>
            <person name="Wortman J."/>
            <person name="Nusbaum C."/>
            <person name="Birren B."/>
        </authorList>
    </citation>
    <scope>NUCLEOTIDE SEQUENCE</scope>
    <source>
        <strain evidence="2">54006</strain>
    </source>
</reference>
<dbReference type="RefSeq" id="XP_031057942.1">
    <property type="nucleotide sequence ID" value="XM_031212548.1"/>
</dbReference>
<feature type="region of interest" description="Disordered" evidence="1">
    <location>
        <begin position="23"/>
        <end position="49"/>
    </location>
</feature>
<protein>
    <submittedName>
        <fullName evidence="2">Uncharacterized protein</fullName>
    </submittedName>
</protein>
<proteinExistence type="predicted"/>
<sequence length="154" mass="17059">MTGSGELFVKVSAKGSFESFVQGLTDGTGDLESEETAPEQRETLGLSRRSQPLPLQNCVEEASNREQQGQLLTSDSWCFYCSTATAKPSTSTSKGPHVLAHTRLVKSGFTRTPLTIHYQPRLPVQWKSCWKVAENRLLAARWGQKFNVESLLQA</sequence>
<evidence type="ECO:0000313" key="2">
    <source>
        <dbReference type="EMBL" id="EXL95852.1"/>
    </source>
</evidence>
<dbReference type="EMBL" id="JH658293">
    <property type="protein sequence ID" value="EXL95852.1"/>
    <property type="molecule type" value="Genomic_DNA"/>
</dbReference>
<organism evidence="2">
    <name type="scientific">Fusarium odoratissimum (strain NRRL 54006)</name>
    <dbReference type="NCBI Taxonomy" id="1089451"/>
    <lineage>
        <taxon>Eukaryota</taxon>
        <taxon>Fungi</taxon>
        <taxon>Dikarya</taxon>
        <taxon>Ascomycota</taxon>
        <taxon>Pezizomycotina</taxon>
        <taxon>Sordariomycetes</taxon>
        <taxon>Hypocreomycetidae</taxon>
        <taxon>Hypocreales</taxon>
        <taxon>Nectriaceae</taxon>
        <taxon>Fusarium</taxon>
        <taxon>Fusarium oxysporum species complex</taxon>
        <taxon>Fusarium oxysporum f. sp. cubense (strain race 4)</taxon>
    </lineage>
</organism>
<dbReference type="VEuPathDB" id="FungiDB:FOIG_11891"/>
<accession>X0J3Z4</accession>
<dbReference type="GeneID" id="42037066"/>
<name>X0J3Z4_FUSO5</name>
<gene>
    <name evidence="2" type="ORF">FOIG_11891</name>
</gene>
<dbReference type="Proteomes" id="UP000030685">
    <property type="component" value="Unassembled WGS sequence"/>
</dbReference>
<evidence type="ECO:0000256" key="1">
    <source>
        <dbReference type="SAM" id="MobiDB-lite"/>
    </source>
</evidence>